<feature type="coiled-coil region" evidence="1">
    <location>
        <begin position="493"/>
        <end position="527"/>
    </location>
</feature>
<evidence type="ECO:0000313" key="3">
    <source>
        <dbReference type="EMBL" id="PZM16850.1"/>
    </source>
</evidence>
<protein>
    <submittedName>
        <fullName evidence="3">Chromosome segregation protein SMC</fullName>
    </submittedName>
</protein>
<evidence type="ECO:0000256" key="1">
    <source>
        <dbReference type="SAM" id="Coils"/>
    </source>
</evidence>
<evidence type="ECO:0000313" key="4">
    <source>
        <dbReference type="Proteomes" id="UP000248925"/>
    </source>
</evidence>
<dbReference type="InterPro" id="IPR038734">
    <property type="entry name" value="YhaN_AAA"/>
</dbReference>
<dbReference type="SUPFAM" id="SSF52540">
    <property type="entry name" value="P-loop containing nucleoside triphosphate hydrolases"/>
    <property type="match status" value="1"/>
</dbReference>
<dbReference type="EMBL" id="PCDP01000001">
    <property type="protein sequence ID" value="PZM16850.1"/>
    <property type="molecule type" value="Genomic_DNA"/>
</dbReference>
<dbReference type="RefSeq" id="WP_111158178.1">
    <property type="nucleotide sequence ID" value="NZ_PCDP01000001.1"/>
</dbReference>
<dbReference type="Proteomes" id="UP000248925">
    <property type="component" value="Unassembled WGS sequence"/>
</dbReference>
<dbReference type="AlphaFoldDB" id="A0A2W4F7K8"/>
<reference evidence="3 4" key="1">
    <citation type="journal article" date="2018" name="Sci. Rep.">
        <title>Rhizobium tumorigenes sp. nov., a novel plant tumorigenic bacterium isolated from cane gall tumors on thornless blackberry.</title>
        <authorList>
            <person name="Kuzmanovi N."/>
            <person name="Smalla K."/>
            <person name="Gronow S."/>
            <person name="PuBawska J."/>
        </authorList>
    </citation>
    <scope>NUCLEOTIDE SEQUENCE [LARGE SCALE GENOMIC DNA]</scope>
    <source>
        <strain evidence="3 4">CCBAU 85046</strain>
    </source>
</reference>
<sequence length="1149" mass="126173">MRFNRLDIIRYGALTDRALDFRADARLHVIYGPNEAGKSSALSAISDLLFGFPRGSARFNFLHDAATLRIGATISARDGSKLDFRRRRGNKNTLLGTDEKEAALPEDALSPFIGNLGRDVFERAFGLDSDRLRLGAAAMLQSGGEIGSLLFSAASGLTGLSRLRLSLDGEADSIYAQRRSKDRSFYQALDRHDEARKAERENELKSGDWKKLVSEAAGVESELAALQAERQQTKTALDHLKMLKKLDPMLREIDIEQAALLDFADLHALPPGFEQHLSEALDIRSASETALRTAEDDIARLADELATSELDSAVLDSAGAIMGRYAEKGAYLKAREDISRVNGEVEDFDIKLTQLARKLGLEVDGDGLERRQPAEADLVRLRVLATEGRELTRSYADIRRRLQEERNRLAKLEGVDRSGRLIDPKPYLDQMAALQPDLADLQRLDKLQVSAEREEAVLAEAVARLQPDVVDLDRLLSTALPDIAILTEERRRIDELRTAALDAAARLAAQEAEKAELESSRAALEGGGTIVTREDIAAARADRDVLWQTYAKTPEPAAVAPFERSIAEADRLADLALADAERVSRHAQITARLAALDPMIVAAQRRRDTADAALSAANAEFHALFAAVGIVPLAPERMIEWRRAVDGLIKQRQVVHGLQDELATLRLAGDRLAPALAALAEATGLSGGESLPPRALGRALFAHVSDLGQRWTDSRSAEGERLSIIEAISRHEERETALKAEAEDWQNLFADAAGRIGLSEGATVDMVEAALDLWKEVPPALAERENRRRRVRGMLRDISAFEEAVRAVVRDVAPELSSYSADAAMDVLRDKAIAANADQQHRTGLLKAVEAAEHRLARCRQAAATAEAALAALAAVVPDADDLTLLLARLREHRDLLGRLAASRRRFQEQAEGQPEDVVRAGLVDFVRVEADLEIERLEALDATQLRRFGTLSAQLAENDRQRKALESGVSAEYAVFEKLSAEQEAKDLARQWVVLKLAAHMLNASMESYREQQADPVMTRAGELFSLLTGNRFARLVQDYGGDDELQLLAERTGGERVPLDGLSEGTGDQLYLALRLAFLEDYSARNEPPPLVVDDIFQTFDDDRTASGLRALAGTADRFQTILFTHETSVVEIAKQEIGAGLDLIRL</sequence>
<keyword evidence="1" id="KW-0175">Coiled coil</keyword>
<feature type="coiled-coil region" evidence="1">
    <location>
        <begin position="388"/>
        <end position="415"/>
    </location>
</feature>
<dbReference type="PANTHER" id="PTHR41259:SF1">
    <property type="entry name" value="DOUBLE-STRAND BREAK REPAIR RAD50 ATPASE, PUTATIVE-RELATED"/>
    <property type="match status" value="1"/>
</dbReference>
<dbReference type="PANTHER" id="PTHR41259">
    <property type="entry name" value="DOUBLE-STRAND BREAK REPAIR RAD50 ATPASE, PUTATIVE-RELATED"/>
    <property type="match status" value="1"/>
</dbReference>
<feature type="coiled-coil region" evidence="1">
    <location>
        <begin position="216"/>
        <end position="243"/>
    </location>
</feature>
<keyword evidence="4" id="KW-1185">Reference proteome</keyword>
<feature type="domain" description="YhaN AAA" evidence="2">
    <location>
        <begin position="1"/>
        <end position="209"/>
    </location>
</feature>
<organism evidence="3 4">
    <name type="scientific">Rhizobium tubonense</name>
    <dbReference type="NCBI Taxonomy" id="484088"/>
    <lineage>
        <taxon>Bacteria</taxon>
        <taxon>Pseudomonadati</taxon>
        <taxon>Pseudomonadota</taxon>
        <taxon>Alphaproteobacteria</taxon>
        <taxon>Hyphomicrobiales</taxon>
        <taxon>Rhizobiaceae</taxon>
        <taxon>Rhizobium/Agrobacterium group</taxon>
        <taxon>Rhizobium</taxon>
    </lineage>
</organism>
<dbReference type="OrthoDB" id="9764467at2"/>
<name>A0A2W4F7K8_9HYPH</name>
<dbReference type="InterPro" id="IPR027417">
    <property type="entry name" value="P-loop_NTPase"/>
</dbReference>
<comment type="caution">
    <text evidence="3">The sequence shown here is derived from an EMBL/GenBank/DDBJ whole genome shotgun (WGS) entry which is preliminary data.</text>
</comment>
<dbReference type="Gene3D" id="3.40.50.300">
    <property type="entry name" value="P-loop containing nucleotide triphosphate hydrolases"/>
    <property type="match status" value="2"/>
</dbReference>
<proteinExistence type="predicted"/>
<dbReference type="Pfam" id="PF13514">
    <property type="entry name" value="AAA_27"/>
    <property type="match status" value="1"/>
</dbReference>
<evidence type="ECO:0000259" key="2">
    <source>
        <dbReference type="Pfam" id="PF13514"/>
    </source>
</evidence>
<accession>A0A2W4F7K8</accession>
<gene>
    <name evidence="3" type="ORF">CPY51_00955</name>
</gene>
<feature type="coiled-coil region" evidence="1">
    <location>
        <begin position="284"/>
        <end position="311"/>
    </location>
</feature>